<sequence>MIRTIKQLFNRENLPIIKYYLSHPLILVRNRLVIFVLIIKKILGRDVNFREGVSSDIPIDVVMCAIDKDYDVLIHVIDSIRKYVKHPIGNIFLICPSSEKIKKIAKDKKCIFLDENKVLPITKKDINYTFRGQNRSGWLFQQLLKWSADKYITNEYFLITEADTVYCRPQIFIHNNKVLLPISNQLCHLPYFAAIKRLVGKKIDPVLNVTSHHSLFERTKLKALKQIIEKRCKTTWWQGIINKIDHRQGSSVSDYETYGQFVYLNYPNDFEKEFWYNHSFKRTQLKDIKKIINKCRNKYKNISFHSYDE</sequence>
<proteinExistence type="predicted"/>
<dbReference type="PATRIC" id="fig|1618598.3.peg.290"/>
<comment type="caution">
    <text evidence="1">The sequence shown here is derived from an EMBL/GenBank/DDBJ whole genome shotgun (WGS) entry which is preliminary data.</text>
</comment>
<gene>
    <name evidence="1" type="ORF">UX03_C0010G0011</name>
</gene>
<dbReference type="Pfam" id="PF20102">
    <property type="entry name" value="DUF6492"/>
    <property type="match status" value="1"/>
</dbReference>
<evidence type="ECO:0000313" key="1">
    <source>
        <dbReference type="EMBL" id="KKU03795.1"/>
    </source>
</evidence>
<name>A0A0G1Q581_9BACT</name>
<dbReference type="InterPro" id="IPR045499">
    <property type="entry name" value="DUF6492"/>
</dbReference>
<evidence type="ECO:0000313" key="2">
    <source>
        <dbReference type="Proteomes" id="UP000034086"/>
    </source>
</evidence>
<protein>
    <submittedName>
        <fullName evidence="1">Uncharacterized protein</fullName>
    </submittedName>
</protein>
<dbReference type="EMBL" id="LCKQ01000010">
    <property type="protein sequence ID" value="KKU03795.1"/>
    <property type="molecule type" value="Genomic_DNA"/>
</dbReference>
<organism evidence="1 2">
    <name type="scientific">Candidatus Woesebacteria bacterium GW2011_GWE1_45_18</name>
    <dbReference type="NCBI Taxonomy" id="1618598"/>
    <lineage>
        <taxon>Bacteria</taxon>
        <taxon>Candidatus Woeseibacteriota</taxon>
    </lineage>
</organism>
<accession>A0A0G1Q581</accession>
<dbReference type="AlphaFoldDB" id="A0A0G1Q581"/>
<dbReference type="Proteomes" id="UP000034086">
    <property type="component" value="Unassembled WGS sequence"/>
</dbReference>
<reference evidence="1 2" key="1">
    <citation type="journal article" date="2015" name="Nature">
        <title>rRNA introns, odd ribosomes, and small enigmatic genomes across a large radiation of phyla.</title>
        <authorList>
            <person name="Brown C.T."/>
            <person name="Hug L.A."/>
            <person name="Thomas B.C."/>
            <person name="Sharon I."/>
            <person name="Castelle C.J."/>
            <person name="Singh A."/>
            <person name="Wilkins M.J."/>
            <person name="Williams K.H."/>
            <person name="Banfield J.F."/>
        </authorList>
    </citation>
    <scope>NUCLEOTIDE SEQUENCE [LARGE SCALE GENOMIC DNA]</scope>
</reference>